<proteinExistence type="predicted"/>
<feature type="non-terminal residue" evidence="1">
    <location>
        <position position="1"/>
    </location>
</feature>
<accession>A0A0K2VJG9</accession>
<organism evidence="1">
    <name type="scientific">Lepeophtheirus salmonis</name>
    <name type="common">Salmon louse</name>
    <name type="synonym">Caligus salmonis</name>
    <dbReference type="NCBI Taxonomy" id="72036"/>
    <lineage>
        <taxon>Eukaryota</taxon>
        <taxon>Metazoa</taxon>
        <taxon>Ecdysozoa</taxon>
        <taxon>Arthropoda</taxon>
        <taxon>Crustacea</taxon>
        <taxon>Multicrustacea</taxon>
        <taxon>Hexanauplia</taxon>
        <taxon>Copepoda</taxon>
        <taxon>Siphonostomatoida</taxon>
        <taxon>Caligidae</taxon>
        <taxon>Lepeophtheirus</taxon>
    </lineage>
</organism>
<reference evidence="1" key="1">
    <citation type="submission" date="2014-05" db="EMBL/GenBank/DDBJ databases">
        <authorList>
            <person name="Chronopoulou M."/>
        </authorList>
    </citation>
    <scope>NUCLEOTIDE SEQUENCE</scope>
    <source>
        <tissue evidence="1">Whole organism</tissue>
    </source>
</reference>
<protein>
    <submittedName>
        <fullName evidence="1">Uncharacterized protein</fullName>
    </submittedName>
</protein>
<name>A0A0K2VJG9_LEPSM</name>
<dbReference type="AlphaFoldDB" id="A0A0K2VJG9"/>
<dbReference type="EMBL" id="HACA01033104">
    <property type="protein sequence ID" value="CDW50465.1"/>
    <property type="molecule type" value="Transcribed_RNA"/>
</dbReference>
<evidence type="ECO:0000313" key="1">
    <source>
        <dbReference type="EMBL" id="CDW50465.1"/>
    </source>
</evidence>
<sequence length="56" mass="6826">RLLINGKYFNFILVYIIHHVLNLKDNHTIEFYETLYRDFLFFLQYLSNTNIIVNSA</sequence>